<dbReference type="OrthoDB" id="9804790at2"/>
<keyword evidence="2" id="KW-0521">NADP</keyword>
<dbReference type="InterPro" id="IPR020471">
    <property type="entry name" value="AKR"/>
</dbReference>
<dbReference type="PROSITE" id="PS00062">
    <property type="entry name" value="ALDOKETO_REDUCTASE_2"/>
    <property type="match status" value="1"/>
</dbReference>
<dbReference type="Pfam" id="PF00248">
    <property type="entry name" value="Aldo_ket_red"/>
    <property type="match status" value="1"/>
</dbReference>
<evidence type="ECO:0000313" key="10">
    <source>
        <dbReference type="Proteomes" id="UP000298656"/>
    </source>
</evidence>
<dbReference type="InterPro" id="IPR023210">
    <property type="entry name" value="NADP_OxRdtase_dom"/>
</dbReference>
<feature type="active site" description="Proton donor" evidence="5">
    <location>
        <position position="52"/>
    </location>
</feature>
<dbReference type="PANTHER" id="PTHR43827">
    <property type="entry name" value="2,5-DIKETO-D-GLUCONIC ACID REDUCTASE"/>
    <property type="match status" value="1"/>
</dbReference>
<dbReference type="PIRSF" id="PIRSF000097">
    <property type="entry name" value="AKR"/>
    <property type="match status" value="1"/>
</dbReference>
<keyword evidence="3" id="KW-0560">Oxidoreductase</keyword>
<dbReference type="PRINTS" id="PR00069">
    <property type="entry name" value="ALDKETRDTASE"/>
</dbReference>
<keyword evidence="10" id="KW-1185">Reference proteome</keyword>
<dbReference type="Gene3D" id="3.20.20.100">
    <property type="entry name" value="NADP-dependent oxidoreductase domain"/>
    <property type="match status" value="1"/>
</dbReference>
<dbReference type="EMBL" id="CP040077">
    <property type="protein sequence ID" value="QCP49837.1"/>
    <property type="molecule type" value="Genomic_DNA"/>
</dbReference>
<dbReference type="PANTHER" id="PTHR43827:SF3">
    <property type="entry name" value="NADP-DEPENDENT OXIDOREDUCTASE DOMAIN-CONTAINING PROTEIN"/>
    <property type="match status" value="1"/>
</dbReference>
<dbReference type="CDD" id="cd19071">
    <property type="entry name" value="AKR_AKR1-5-like"/>
    <property type="match status" value="1"/>
</dbReference>
<evidence type="ECO:0000313" key="9">
    <source>
        <dbReference type="EMBL" id="QCP49837.1"/>
    </source>
</evidence>
<evidence type="ECO:0000256" key="2">
    <source>
        <dbReference type="ARBA" id="ARBA00022857"/>
    </source>
</evidence>
<evidence type="ECO:0000256" key="6">
    <source>
        <dbReference type="PIRSR" id="PIRSR000097-2"/>
    </source>
</evidence>
<comment type="catalytic activity">
    <reaction evidence="4">
        <text>hydroxyacetone + NADP(+) = methylglyoxal + NADPH + H(+)</text>
        <dbReference type="Rhea" id="RHEA:27986"/>
        <dbReference type="ChEBI" id="CHEBI:15378"/>
        <dbReference type="ChEBI" id="CHEBI:17158"/>
        <dbReference type="ChEBI" id="CHEBI:27957"/>
        <dbReference type="ChEBI" id="CHEBI:57783"/>
        <dbReference type="ChEBI" id="CHEBI:58349"/>
    </reaction>
</comment>
<evidence type="ECO:0000259" key="8">
    <source>
        <dbReference type="Pfam" id="PF00248"/>
    </source>
</evidence>
<dbReference type="RefSeq" id="WP_137332661.1">
    <property type="nucleotide sequence ID" value="NZ_CP040077.1"/>
</dbReference>
<gene>
    <name evidence="9" type="ORF">FAZ95_12030</name>
</gene>
<proteinExistence type="inferred from homology"/>
<dbReference type="InterPro" id="IPR036812">
    <property type="entry name" value="NAD(P)_OxRdtase_dom_sf"/>
</dbReference>
<dbReference type="SUPFAM" id="SSF51430">
    <property type="entry name" value="NAD(P)-linked oxidoreductase"/>
    <property type="match status" value="1"/>
</dbReference>
<protein>
    <submittedName>
        <fullName evidence="9">Aldo/keto reductase</fullName>
    </submittedName>
</protein>
<evidence type="ECO:0000256" key="5">
    <source>
        <dbReference type="PIRSR" id="PIRSR000097-1"/>
    </source>
</evidence>
<dbReference type="GO" id="GO:0016616">
    <property type="term" value="F:oxidoreductase activity, acting on the CH-OH group of donors, NAD or NADP as acceptor"/>
    <property type="evidence" value="ECO:0007669"/>
    <property type="project" value="UniProtKB-ARBA"/>
</dbReference>
<dbReference type="PROSITE" id="PS00798">
    <property type="entry name" value="ALDOKETO_REDUCTASE_1"/>
    <property type="match status" value="1"/>
</dbReference>
<feature type="domain" description="NADP-dependent oxidoreductase" evidence="8">
    <location>
        <begin position="30"/>
        <end position="287"/>
    </location>
</feature>
<dbReference type="AlphaFoldDB" id="A0A4P8IPF0"/>
<dbReference type="KEGG" id="tvl:FAZ95_12030"/>
<dbReference type="Proteomes" id="UP000298656">
    <property type="component" value="Chromosome 1"/>
</dbReference>
<sequence length="304" mass="33417">MTPIARTFPINADTQIPVVGFGTYLILPGDTAAAVSAAIESGYRHIDTAAVYDNEEGVGEGIRAGFEATRLAREDLFVTAKLWPGSRAWGEQPKSESETIAEFHASLVRLGLDYVDLYLIHSPHGGNQRIAQWQALLQLKQAGKTRSIGVSNFNQKHLEELRLAGLPMPEANQIELHPWSQKTELLAYMRENAIAPIAYSSLAPLSTWRVEAGQESAKTDTMKAENGIFAEMAAKYGVSEAQLLLRWGVQNGYAVLPKSLNRERMRQNLDVFGFSIDDEDMALIKTMDRGGGIAWSLGDPNSID</sequence>
<evidence type="ECO:0000256" key="4">
    <source>
        <dbReference type="ARBA" id="ARBA00049445"/>
    </source>
</evidence>
<feature type="binding site" evidence="6">
    <location>
        <position position="121"/>
    </location>
    <ligand>
        <name>substrate</name>
    </ligand>
</feature>
<reference evidence="9 10" key="1">
    <citation type="submission" date="2019-05" db="EMBL/GenBank/DDBJ databases">
        <title>Burkholderia sp. DHOD12, isolated from subtropical forest soil.</title>
        <authorList>
            <person name="Gao Z.-H."/>
            <person name="Qiu L.-H."/>
        </authorList>
    </citation>
    <scope>NUCLEOTIDE SEQUENCE [LARGE SCALE GENOMIC DNA]</scope>
    <source>
        <strain evidence="9 10">DHOD12</strain>
    </source>
</reference>
<evidence type="ECO:0000256" key="3">
    <source>
        <dbReference type="ARBA" id="ARBA00023002"/>
    </source>
</evidence>
<evidence type="ECO:0000256" key="7">
    <source>
        <dbReference type="PIRSR" id="PIRSR000097-3"/>
    </source>
</evidence>
<name>A0A4P8IPF0_9BURK</name>
<organism evidence="9 10">
    <name type="scientific">Trinickia violacea</name>
    <dbReference type="NCBI Taxonomy" id="2571746"/>
    <lineage>
        <taxon>Bacteria</taxon>
        <taxon>Pseudomonadati</taxon>
        <taxon>Pseudomonadota</taxon>
        <taxon>Betaproteobacteria</taxon>
        <taxon>Burkholderiales</taxon>
        <taxon>Burkholderiaceae</taxon>
        <taxon>Trinickia</taxon>
    </lineage>
</organism>
<feature type="site" description="Lowers pKa of active site Tyr" evidence="7">
    <location>
        <position position="81"/>
    </location>
</feature>
<evidence type="ECO:0000256" key="1">
    <source>
        <dbReference type="ARBA" id="ARBA00007905"/>
    </source>
</evidence>
<dbReference type="PROSITE" id="PS00063">
    <property type="entry name" value="ALDOKETO_REDUCTASE_3"/>
    <property type="match status" value="1"/>
</dbReference>
<accession>A0A4P8IPF0</accession>
<comment type="similarity">
    <text evidence="1">Belongs to the aldo/keto reductase family.</text>
</comment>
<dbReference type="FunFam" id="3.20.20.100:FF:000002">
    <property type="entry name" value="2,5-diketo-D-gluconic acid reductase A"/>
    <property type="match status" value="1"/>
</dbReference>
<dbReference type="InterPro" id="IPR018170">
    <property type="entry name" value="Aldo/ket_reductase_CS"/>
</dbReference>